<evidence type="ECO:0000256" key="9">
    <source>
        <dbReference type="ARBA" id="ARBA00023065"/>
    </source>
</evidence>
<dbReference type="Gene3D" id="1.20.120.350">
    <property type="entry name" value="Voltage-gated potassium channels. Chain C"/>
    <property type="match status" value="1"/>
</dbReference>
<dbReference type="GO" id="GO:0005249">
    <property type="term" value="F:voltage-gated potassium channel activity"/>
    <property type="evidence" value="ECO:0007669"/>
    <property type="project" value="InterPro"/>
</dbReference>
<keyword evidence="7" id="KW-0630">Potassium</keyword>
<dbReference type="PANTHER" id="PTHR11537">
    <property type="entry name" value="VOLTAGE-GATED POTASSIUM CHANNEL"/>
    <property type="match status" value="1"/>
</dbReference>
<evidence type="ECO:0000256" key="8">
    <source>
        <dbReference type="ARBA" id="ARBA00022989"/>
    </source>
</evidence>
<feature type="transmembrane region" description="Helical" evidence="12">
    <location>
        <begin position="117"/>
        <end position="137"/>
    </location>
</feature>
<dbReference type="PANTHER" id="PTHR11537:SF254">
    <property type="entry name" value="POTASSIUM VOLTAGE-GATED CHANNEL PROTEIN SHAB"/>
    <property type="match status" value="1"/>
</dbReference>
<feature type="transmembrane region" description="Helical" evidence="12">
    <location>
        <begin position="17"/>
        <end position="38"/>
    </location>
</feature>
<keyword evidence="15" id="KW-1185">Reference proteome</keyword>
<dbReference type="OrthoDB" id="433309at2759"/>
<dbReference type="InterPro" id="IPR027359">
    <property type="entry name" value="Volt_channel_dom_sf"/>
</dbReference>
<comment type="caution">
    <text evidence="14">The sequence shown here is derived from an EMBL/GenBank/DDBJ whole genome shotgun (WGS) entry which is preliminary data.</text>
</comment>
<feature type="transmembrane region" description="Helical" evidence="12">
    <location>
        <begin position="89"/>
        <end position="111"/>
    </location>
</feature>
<dbReference type="InterPro" id="IPR005821">
    <property type="entry name" value="Ion_trans_dom"/>
</dbReference>
<comment type="subcellular location">
    <subcellularLocation>
        <location evidence="1">Membrane</location>
        <topology evidence="1">Multi-pass membrane protein</topology>
    </subcellularLocation>
</comment>
<evidence type="ECO:0000256" key="5">
    <source>
        <dbReference type="ARBA" id="ARBA00022826"/>
    </source>
</evidence>
<name>A0A812USI5_SYMPI</name>
<feature type="domain" description="Ion transport" evidence="13">
    <location>
        <begin position="1"/>
        <end position="165"/>
    </location>
</feature>
<evidence type="ECO:0000256" key="3">
    <source>
        <dbReference type="ARBA" id="ARBA00022538"/>
    </source>
</evidence>
<evidence type="ECO:0000256" key="10">
    <source>
        <dbReference type="ARBA" id="ARBA00023136"/>
    </source>
</evidence>
<keyword evidence="6" id="KW-0851">Voltage-gated channel</keyword>
<keyword evidence="10 12" id="KW-0472">Membrane</keyword>
<gene>
    <name evidence="14" type="primary">Kcnb2</name>
    <name evidence="14" type="ORF">SPIL2461_LOCUS15846</name>
</gene>
<protein>
    <submittedName>
        <fullName evidence="14">Kcnb2 protein</fullName>
    </submittedName>
</protein>
<sequence length="305" mass="34046">MEYLVRVVGYGTRRRRYIASCLGIVDLIVALIAIPTLIEKFMNFWQHKGHVNRVYHFLECLRMMRLLKILQYIREVQLLSFALRKDFRFIAVFLFGVFVVVLMLGSCLYAAEGGQKLMNSIPAGMWWATVTICTVGYGDIIPTTVLGKLVASLVMLIGYGLIAIPTLIGTFQTHRALSQALEQSQEPAEENLVVLPPRASDCDSSGLVRPAAGFALLEEAIWTWSRKNHKEPPPESVLEHWFCAAAAGLCPGHGFTAQVHRSYVSNSSCEFLISLYCSKCYAQEKPDDILAQGGVRYSLRTHGPT</sequence>
<reference evidence="14" key="1">
    <citation type="submission" date="2021-02" db="EMBL/GenBank/DDBJ databases">
        <authorList>
            <person name="Dougan E. K."/>
            <person name="Rhodes N."/>
            <person name="Thang M."/>
            <person name="Chan C."/>
        </authorList>
    </citation>
    <scope>NUCLEOTIDE SEQUENCE</scope>
</reference>
<keyword evidence="2" id="KW-0813">Transport</keyword>
<evidence type="ECO:0000313" key="15">
    <source>
        <dbReference type="Proteomes" id="UP000649617"/>
    </source>
</evidence>
<keyword evidence="5" id="KW-0631">Potassium channel</keyword>
<keyword evidence="11" id="KW-0407">Ion channel</keyword>
<evidence type="ECO:0000256" key="4">
    <source>
        <dbReference type="ARBA" id="ARBA00022692"/>
    </source>
</evidence>
<dbReference type="GO" id="GO:0008076">
    <property type="term" value="C:voltage-gated potassium channel complex"/>
    <property type="evidence" value="ECO:0007669"/>
    <property type="project" value="InterPro"/>
</dbReference>
<evidence type="ECO:0000256" key="6">
    <source>
        <dbReference type="ARBA" id="ARBA00022882"/>
    </source>
</evidence>
<dbReference type="EMBL" id="CAJNIZ010039890">
    <property type="protein sequence ID" value="CAE7596063.1"/>
    <property type="molecule type" value="Genomic_DNA"/>
</dbReference>
<dbReference type="AlphaFoldDB" id="A0A812USI5"/>
<evidence type="ECO:0000256" key="11">
    <source>
        <dbReference type="ARBA" id="ARBA00023303"/>
    </source>
</evidence>
<feature type="transmembrane region" description="Helical" evidence="12">
    <location>
        <begin position="149"/>
        <end position="168"/>
    </location>
</feature>
<dbReference type="PRINTS" id="PR00169">
    <property type="entry name" value="KCHANNEL"/>
</dbReference>
<dbReference type="Pfam" id="PF00520">
    <property type="entry name" value="Ion_trans"/>
    <property type="match status" value="1"/>
</dbReference>
<keyword evidence="4 12" id="KW-0812">Transmembrane</keyword>
<dbReference type="SUPFAM" id="SSF81324">
    <property type="entry name" value="Voltage-gated potassium channels"/>
    <property type="match status" value="1"/>
</dbReference>
<dbReference type="Gene3D" id="1.10.287.70">
    <property type="match status" value="1"/>
</dbReference>
<proteinExistence type="predicted"/>
<keyword evidence="8 12" id="KW-1133">Transmembrane helix</keyword>
<dbReference type="GO" id="GO:0001508">
    <property type="term" value="P:action potential"/>
    <property type="evidence" value="ECO:0007669"/>
    <property type="project" value="TreeGrafter"/>
</dbReference>
<organism evidence="14 15">
    <name type="scientific">Symbiodinium pilosum</name>
    <name type="common">Dinoflagellate</name>
    <dbReference type="NCBI Taxonomy" id="2952"/>
    <lineage>
        <taxon>Eukaryota</taxon>
        <taxon>Sar</taxon>
        <taxon>Alveolata</taxon>
        <taxon>Dinophyceae</taxon>
        <taxon>Suessiales</taxon>
        <taxon>Symbiodiniaceae</taxon>
        <taxon>Symbiodinium</taxon>
    </lineage>
</organism>
<evidence type="ECO:0000256" key="2">
    <source>
        <dbReference type="ARBA" id="ARBA00022448"/>
    </source>
</evidence>
<evidence type="ECO:0000259" key="13">
    <source>
        <dbReference type="Pfam" id="PF00520"/>
    </source>
</evidence>
<dbReference type="Proteomes" id="UP000649617">
    <property type="component" value="Unassembled WGS sequence"/>
</dbReference>
<evidence type="ECO:0000256" key="12">
    <source>
        <dbReference type="SAM" id="Phobius"/>
    </source>
</evidence>
<keyword evidence="9" id="KW-0406">Ion transport</keyword>
<evidence type="ECO:0000256" key="7">
    <source>
        <dbReference type="ARBA" id="ARBA00022958"/>
    </source>
</evidence>
<evidence type="ECO:0000256" key="1">
    <source>
        <dbReference type="ARBA" id="ARBA00004141"/>
    </source>
</evidence>
<accession>A0A812USI5</accession>
<dbReference type="InterPro" id="IPR028325">
    <property type="entry name" value="VG_K_chnl"/>
</dbReference>
<evidence type="ECO:0000313" key="14">
    <source>
        <dbReference type="EMBL" id="CAE7596063.1"/>
    </source>
</evidence>
<keyword evidence="3" id="KW-0633">Potassium transport</keyword>